<feature type="domain" description="Glycosyl hydrolase family 30 TIM-barrel" evidence="5">
    <location>
        <begin position="89"/>
        <end position="427"/>
    </location>
</feature>
<dbReference type="PRINTS" id="PR00843">
    <property type="entry name" value="GLHYDRLASE30"/>
</dbReference>
<dbReference type="InterPro" id="IPR001139">
    <property type="entry name" value="Glyco_hydro_30"/>
</dbReference>
<dbReference type="InterPro" id="IPR033452">
    <property type="entry name" value="GH30_C"/>
</dbReference>
<keyword evidence="8" id="KW-1185">Reference proteome</keyword>
<dbReference type="Pfam" id="PF17189">
    <property type="entry name" value="Glyco_hydro_30C"/>
    <property type="match status" value="1"/>
</dbReference>
<keyword evidence="4" id="KW-0326">Glycosidase</keyword>
<dbReference type="SUPFAM" id="SSF51445">
    <property type="entry name" value="(Trans)glycosidases"/>
    <property type="match status" value="1"/>
</dbReference>
<comment type="caution">
    <text evidence="7">The sequence shown here is derived from an EMBL/GenBank/DDBJ whole genome shotgun (WGS) entry which is preliminary data.</text>
</comment>
<dbReference type="PANTHER" id="PTHR11069">
    <property type="entry name" value="GLUCOSYLCERAMIDASE"/>
    <property type="match status" value="1"/>
</dbReference>
<name>A0ABS8MVR5_9FLAO</name>
<keyword evidence="3 4" id="KW-0378">Hydrolase</keyword>
<accession>A0ABS8MVR5</accession>
<gene>
    <name evidence="7" type="ORF">LNQ49_14975</name>
</gene>
<organism evidence="7 8">
    <name type="scientific">Flavobacterium pisciphilum</name>
    <dbReference type="NCBI Taxonomy" id="2893755"/>
    <lineage>
        <taxon>Bacteria</taxon>
        <taxon>Pseudomonadati</taxon>
        <taxon>Bacteroidota</taxon>
        <taxon>Flavobacteriia</taxon>
        <taxon>Flavobacteriales</taxon>
        <taxon>Flavobacteriaceae</taxon>
        <taxon>Flavobacterium</taxon>
    </lineage>
</organism>
<dbReference type="Pfam" id="PF02055">
    <property type="entry name" value="Glyco_hydro_30"/>
    <property type="match status" value="1"/>
</dbReference>
<dbReference type="InterPro" id="IPR017853">
    <property type="entry name" value="GH"/>
</dbReference>
<sequence>MNNIIKRIRNISPILITVFAFGCSSSNVTDINSKNEHNQNHQKIEVFTTAENTTFKLSKTDGLVVTSAIKDLKNTITVNLQKTDQTFLGIGGAITDASAEVFAKLSAKKQQEFLNAYYDKDKGIGYSLARTTIHSSDFSSGSYTYIKEGDKDLKTFSVEHDRKYRIPLLKKAIAAAGGKLTLFASPWSPPAFMKTNNNMLRGGTLLPEYAQSWANYYVKFIREYEKEGIPIWGLSIQNEPMATQSWESCIYTAEAERDFLKDFLGPTMAKEGLESKNIIIWDHNRGDMLVQRAKLNFSDPEVSKYVWGIGFHWYETWNGGPPKFESVAEVHEAFPNKNLLFTEGCIEKFDASKYQFWGNAERYGINMINDFNNGTVGWTDWNILLDQNGGPNHVGNFCFAPIHANTNTDELLYTPMYYYIGHLSKFIRPNAKRIVAEVNSDVLISTTFINTDGKIATVVMNKNDNEITYSLVIASEKKAITIPAHAIQTLVY</sequence>
<feature type="domain" description="Glycosyl hydrolase family 30 beta sandwich" evidence="6">
    <location>
        <begin position="430"/>
        <end position="490"/>
    </location>
</feature>
<evidence type="ECO:0000256" key="3">
    <source>
        <dbReference type="ARBA" id="ARBA00022801"/>
    </source>
</evidence>
<dbReference type="Proteomes" id="UP001430919">
    <property type="component" value="Unassembled WGS sequence"/>
</dbReference>
<dbReference type="GO" id="GO:0016787">
    <property type="term" value="F:hydrolase activity"/>
    <property type="evidence" value="ECO:0007669"/>
    <property type="project" value="UniProtKB-KW"/>
</dbReference>
<evidence type="ECO:0000256" key="4">
    <source>
        <dbReference type="RuleBase" id="RU361188"/>
    </source>
</evidence>
<dbReference type="EMBL" id="JAJJMO010000001">
    <property type="protein sequence ID" value="MCC9072882.1"/>
    <property type="molecule type" value="Genomic_DNA"/>
</dbReference>
<keyword evidence="2" id="KW-0732">Signal</keyword>
<evidence type="ECO:0000256" key="2">
    <source>
        <dbReference type="ARBA" id="ARBA00022729"/>
    </source>
</evidence>
<protein>
    <submittedName>
        <fullName evidence="7">Glycosyl hydrolase</fullName>
    </submittedName>
</protein>
<dbReference type="RefSeq" id="WP_229989830.1">
    <property type="nucleotide sequence ID" value="NZ_JAJJMO010000001.1"/>
</dbReference>
<dbReference type="PANTHER" id="PTHR11069:SF23">
    <property type="entry name" value="LYSOSOMAL ACID GLUCOSYLCERAMIDASE"/>
    <property type="match status" value="1"/>
</dbReference>
<dbReference type="InterPro" id="IPR013780">
    <property type="entry name" value="Glyco_hydro_b"/>
</dbReference>
<dbReference type="Gene3D" id="3.20.20.80">
    <property type="entry name" value="Glycosidases"/>
    <property type="match status" value="1"/>
</dbReference>
<proteinExistence type="inferred from homology"/>
<comment type="similarity">
    <text evidence="1 4">Belongs to the glycosyl hydrolase 30 family.</text>
</comment>
<evidence type="ECO:0000313" key="7">
    <source>
        <dbReference type="EMBL" id="MCC9072882.1"/>
    </source>
</evidence>
<reference evidence="7" key="1">
    <citation type="submission" date="2021-11" db="EMBL/GenBank/DDBJ databases">
        <title>Description of novel Flavobacterium species.</title>
        <authorList>
            <person name="Saticioglu I.B."/>
            <person name="Ay H."/>
            <person name="Altun S."/>
            <person name="Duman M."/>
        </authorList>
    </citation>
    <scope>NUCLEOTIDE SEQUENCE</scope>
    <source>
        <strain evidence="7">F-65</strain>
    </source>
</reference>
<dbReference type="InterPro" id="IPR033453">
    <property type="entry name" value="Glyco_hydro_30_TIM-barrel"/>
</dbReference>
<evidence type="ECO:0000259" key="6">
    <source>
        <dbReference type="Pfam" id="PF17189"/>
    </source>
</evidence>
<dbReference type="PROSITE" id="PS51257">
    <property type="entry name" value="PROKAR_LIPOPROTEIN"/>
    <property type="match status" value="1"/>
</dbReference>
<evidence type="ECO:0000313" key="8">
    <source>
        <dbReference type="Proteomes" id="UP001430919"/>
    </source>
</evidence>
<dbReference type="Gene3D" id="2.60.40.1180">
    <property type="entry name" value="Golgi alpha-mannosidase II"/>
    <property type="match status" value="1"/>
</dbReference>
<evidence type="ECO:0000256" key="1">
    <source>
        <dbReference type="ARBA" id="ARBA00005382"/>
    </source>
</evidence>
<evidence type="ECO:0000259" key="5">
    <source>
        <dbReference type="Pfam" id="PF02055"/>
    </source>
</evidence>